<dbReference type="EMBL" id="QXGF01002566">
    <property type="protein sequence ID" value="KAE8924185.1"/>
    <property type="molecule type" value="Genomic_DNA"/>
</dbReference>
<feature type="compositionally biased region" description="Basic and acidic residues" evidence="1">
    <location>
        <begin position="1"/>
        <end position="10"/>
    </location>
</feature>
<organism evidence="2 3">
    <name type="scientific">Phytophthora fragariae</name>
    <dbReference type="NCBI Taxonomy" id="53985"/>
    <lineage>
        <taxon>Eukaryota</taxon>
        <taxon>Sar</taxon>
        <taxon>Stramenopiles</taxon>
        <taxon>Oomycota</taxon>
        <taxon>Peronosporomycetes</taxon>
        <taxon>Peronosporales</taxon>
        <taxon>Peronosporaceae</taxon>
        <taxon>Phytophthora</taxon>
    </lineage>
</organism>
<evidence type="ECO:0000256" key="1">
    <source>
        <dbReference type="SAM" id="MobiDB-lite"/>
    </source>
</evidence>
<gene>
    <name evidence="2" type="ORF">PF009_g25581</name>
</gene>
<reference evidence="2 3" key="1">
    <citation type="submission" date="2018-08" db="EMBL/GenBank/DDBJ databases">
        <title>Genomic investigation of the strawberry pathogen Phytophthora fragariae indicates pathogenicity is determined by transcriptional variation in three key races.</title>
        <authorList>
            <person name="Adams T.M."/>
            <person name="Armitage A.D."/>
            <person name="Sobczyk M.K."/>
            <person name="Bates H.J."/>
            <person name="Dunwell J.M."/>
            <person name="Nellist C.F."/>
            <person name="Harrison R.J."/>
        </authorList>
    </citation>
    <scope>NUCLEOTIDE SEQUENCE [LARGE SCALE GENOMIC DNA]</scope>
    <source>
        <strain evidence="2 3">NOV-9</strain>
    </source>
</reference>
<dbReference type="AlphaFoldDB" id="A0A6A3DSZ3"/>
<proteinExistence type="predicted"/>
<name>A0A6A3DSZ3_9STRA</name>
<sequence>MCNPKQRDDSAAAEPGDRQTLMAFPAVPDAQYGFRRLLVQRQSELSLQLLVDRTPTWEPASNLDLAHVAEYQALMRNRRRNERSQTEEDNRGAVFFFTQQFYSLNINFSL</sequence>
<comment type="caution">
    <text evidence="2">The sequence shown here is derived from an EMBL/GenBank/DDBJ whole genome shotgun (WGS) entry which is preliminary data.</text>
</comment>
<evidence type="ECO:0000313" key="2">
    <source>
        <dbReference type="EMBL" id="KAE8924185.1"/>
    </source>
</evidence>
<evidence type="ECO:0000313" key="3">
    <source>
        <dbReference type="Proteomes" id="UP000429523"/>
    </source>
</evidence>
<dbReference type="Proteomes" id="UP000429523">
    <property type="component" value="Unassembled WGS sequence"/>
</dbReference>
<accession>A0A6A3DSZ3</accession>
<protein>
    <submittedName>
        <fullName evidence="2">Uncharacterized protein</fullName>
    </submittedName>
</protein>
<feature type="region of interest" description="Disordered" evidence="1">
    <location>
        <begin position="1"/>
        <end position="20"/>
    </location>
</feature>